<dbReference type="InterPro" id="IPR004089">
    <property type="entry name" value="MCPsignal_dom"/>
</dbReference>
<dbReference type="CDD" id="cd01068">
    <property type="entry name" value="globin_sensor"/>
    <property type="match status" value="1"/>
</dbReference>
<dbReference type="EMBL" id="SACL01000002">
    <property type="protein sequence ID" value="RVT97872.1"/>
    <property type="molecule type" value="Genomic_DNA"/>
</dbReference>
<keyword evidence="1 2" id="KW-0807">Transducer</keyword>
<dbReference type="InterPro" id="IPR044398">
    <property type="entry name" value="Globin-sensor_dom"/>
</dbReference>
<dbReference type="PANTHER" id="PTHR32089">
    <property type="entry name" value="METHYL-ACCEPTING CHEMOTAXIS PROTEIN MCPB"/>
    <property type="match status" value="1"/>
</dbReference>
<dbReference type="RefSeq" id="WP_127787101.1">
    <property type="nucleotide sequence ID" value="NZ_SACL01000002.1"/>
</dbReference>
<comment type="caution">
    <text evidence="4">The sequence shown here is derived from an EMBL/GenBank/DDBJ whole genome shotgun (WGS) entry which is preliminary data.</text>
</comment>
<dbReference type="Proteomes" id="UP000282957">
    <property type="component" value="Unassembled WGS sequence"/>
</dbReference>
<dbReference type="Gene3D" id="1.10.287.950">
    <property type="entry name" value="Methyl-accepting chemotaxis protein"/>
    <property type="match status" value="1"/>
</dbReference>
<evidence type="ECO:0000259" key="3">
    <source>
        <dbReference type="PROSITE" id="PS50111"/>
    </source>
</evidence>
<dbReference type="AlphaFoldDB" id="A0A437MJQ3"/>
<dbReference type="PROSITE" id="PS50111">
    <property type="entry name" value="CHEMOTAXIS_TRANSDUC_2"/>
    <property type="match status" value="1"/>
</dbReference>
<dbReference type="OrthoDB" id="266313at2"/>
<dbReference type="InterPro" id="IPR012292">
    <property type="entry name" value="Globin/Proto"/>
</dbReference>
<dbReference type="InterPro" id="IPR009875">
    <property type="entry name" value="PilZ_domain"/>
</dbReference>
<sequence length="537" mass="55993">MNSQDNRLAVFNITQDDLATLRSLAGYARDRLPALLQELHPSFAPWPEIQRALALPEVHSARVSHWCRVVSGDVGAGFQESAHTLASLFYAHGVPAYAVAICHASVMNGILADMGLAEEAPRGWFGRRPGGAPIRAALNKGAWFDLELLLETYAAAEQTSRRAALTSMAEAIEREAGDAVAQVGALTGQMAETAQGLSATAGRTGHDADQAALAARQTRETADQVADAAEALTHSIDSIVRQVGASTDAARRAVSAGQGARQGIQAMSQQAEEIGKVADLIGDIAARTNLLALNATIEAARAGDAGKGFAVVASEVKQLATQTAQSTAAIARQIEAVRQATTNAAEEVGQVVGLISEIDATIAAVAAAVAEQGEATAAIGRSVLDTAGAATRMSELTEDVRAAAGETDRQSGSVRQTAAALDGAVRDLRQTVVRVVRTSTREVDRRQNERVDCELPAELRIGGDSRRVQVVNLSVSGALIAGAPAAPRDTAGVLAFAGSSFPCRVVTVRDGRLVVRLTPDDAQLGLIQRLLHQARAA</sequence>
<evidence type="ECO:0000256" key="2">
    <source>
        <dbReference type="PROSITE-ProRule" id="PRU00284"/>
    </source>
</evidence>
<dbReference type="Gene3D" id="1.10.490.10">
    <property type="entry name" value="Globins"/>
    <property type="match status" value="1"/>
</dbReference>
<proteinExistence type="predicted"/>
<dbReference type="SMART" id="SM00283">
    <property type="entry name" value="MA"/>
    <property type="match status" value="1"/>
</dbReference>
<dbReference type="Pfam" id="PF11563">
    <property type="entry name" value="Protoglobin"/>
    <property type="match status" value="1"/>
</dbReference>
<dbReference type="GO" id="GO:0020037">
    <property type="term" value="F:heme binding"/>
    <property type="evidence" value="ECO:0007669"/>
    <property type="project" value="InterPro"/>
</dbReference>
<feature type="domain" description="Methyl-accepting transducer" evidence="3">
    <location>
        <begin position="179"/>
        <end position="408"/>
    </location>
</feature>
<keyword evidence="5" id="KW-1185">Reference proteome</keyword>
<dbReference type="GO" id="GO:0019825">
    <property type="term" value="F:oxygen binding"/>
    <property type="evidence" value="ECO:0007669"/>
    <property type="project" value="InterPro"/>
</dbReference>
<dbReference type="GO" id="GO:0035438">
    <property type="term" value="F:cyclic-di-GMP binding"/>
    <property type="evidence" value="ECO:0007669"/>
    <property type="project" value="InterPro"/>
</dbReference>
<dbReference type="SUPFAM" id="SSF141371">
    <property type="entry name" value="PilZ domain-like"/>
    <property type="match status" value="1"/>
</dbReference>
<dbReference type="Pfam" id="PF07238">
    <property type="entry name" value="PilZ"/>
    <property type="match status" value="1"/>
</dbReference>
<evidence type="ECO:0000256" key="1">
    <source>
        <dbReference type="ARBA" id="ARBA00023224"/>
    </source>
</evidence>
<reference evidence="4 5" key="1">
    <citation type="submission" date="2019-01" db="EMBL/GenBank/DDBJ databases">
        <authorList>
            <person name="Chen W.-M."/>
        </authorList>
    </citation>
    <scope>NUCLEOTIDE SEQUENCE [LARGE SCALE GENOMIC DNA]</scope>
    <source>
        <strain evidence="4 5">CCP-6</strain>
    </source>
</reference>
<dbReference type="SUPFAM" id="SSF58104">
    <property type="entry name" value="Methyl-accepting chemotaxis protein (MCP) signaling domain"/>
    <property type="match status" value="1"/>
</dbReference>
<accession>A0A437MJQ3</accession>
<gene>
    <name evidence="4" type="ORF">EOD42_08770</name>
</gene>
<dbReference type="PANTHER" id="PTHR32089:SF112">
    <property type="entry name" value="LYSOZYME-LIKE PROTEIN-RELATED"/>
    <property type="match status" value="1"/>
</dbReference>
<name>A0A437MJQ3_9PROT</name>
<evidence type="ECO:0000313" key="5">
    <source>
        <dbReference type="Proteomes" id="UP000282957"/>
    </source>
</evidence>
<organism evidence="4 5">
    <name type="scientific">Rhodovarius crocodyli</name>
    <dbReference type="NCBI Taxonomy" id="1979269"/>
    <lineage>
        <taxon>Bacteria</taxon>
        <taxon>Pseudomonadati</taxon>
        <taxon>Pseudomonadota</taxon>
        <taxon>Alphaproteobacteria</taxon>
        <taxon>Acetobacterales</taxon>
        <taxon>Roseomonadaceae</taxon>
        <taxon>Rhodovarius</taxon>
    </lineage>
</organism>
<dbReference type="Pfam" id="PF00015">
    <property type="entry name" value="MCPsignal"/>
    <property type="match status" value="1"/>
</dbReference>
<dbReference type="InterPro" id="IPR039379">
    <property type="entry name" value="Protoglobin_sensor_dom"/>
</dbReference>
<dbReference type="Gene3D" id="2.40.10.220">
    <property type="entry name" value="predicted glycosyltransferase like domains"/>
    <property type="match status" value="1"/>
</dbReference>
<protein>
    <submittedName>
        <fullName evidence="4">Chemotaxis protein</fullName>
    </submittedName>
</protein>
<evidence type="ECO:0000313" key="4">
    <source>
        <dbReference type="EMBL" id="RVT97872.1"/>
    </source>
</evidence>
<dbReference type="GO" id="GO:0007165">
    <property type="term" value="P:signal transduction"/>
    <property type="evidence" value="ECO:0007669"/>
    <property type="project" value="UniProtKB-KW"/>
</dbReference>
<dbReference type="GO" id="GO:0016020">
    <property type="term" value="C:membrane"/>
    <property type="evidence" value="ECO:0007669"/>
    <property type="project" value="InterPro"/>
</dbReference>